<dbReference type="InterPro" id="IPR006015">
    <property type="entry name" value="Universal_stress_UspA"/>
</dbReference>
<dbReference type="OrthoDB" id="5295044at2"/>
<dbReference type="AlphaFoldDB" id="T0AN92"/>
<dbReference type="SUPFAM" id="SSF52402">
    <property type="entry name" value="Adenine nucleotide alpha hydrolases-like"/>
    <property type="match status" value="1"/>
</dbReference>
<evidence type="ECO:0000313" key="4">
    <source>
        <dbReference type="Proteomes" id="UP000015455"/>
    </source>
</evidence>
<protein>
    <recommendedName>
        <fullName evidence="2">UspA domain-containing protein</fullName>
    </recommendedName>
</protein>
<dbReference type="InterPro" id="IPR014729">
    <property type="entry name" value="Rossmann-like_a/b/a_fold"/>
</dbReference>
<dbReference type="eggNOG" id="COG0589">
    <property type="taxonomic scope" value="Bacteria"/>
</dbReference>
<comment type="similarity">
    <text evidence="1">Belongs to the universal stress protein A family.</text>
</comment>
<dbReference type="STRING" id="1348657.M622_18780"/>
<dbReference type="PATRIC" id="fig|1348657.5.peg.3169"/>
<dbReference type="PANTHER" id="PTHR46268:SF6">
    <property type="entry name" value="UNIVERSAL STRESS PROTEIN UP12"/>
    <property type="match status" value="1"/>
</dbReference>
<comment type="caution">
    <text evidence="3">The sequence shown here is derived from an EMBL/GenBank/DDBJ whole genome shotgun (WGS) entry which is preliminary data.</text>
</comment>
<dbReference type="EMBL" id="ATJV01000086">
    <property type="protein sequence ID" value="EPZ14344.1"/>
    <property type="molecule type" value="Genomic_DNA"/>
</dbReference>
<accession>T0AN92</accession>
<dbReference type="CDD" id="cd00293">
    <property type="entry name" value="USP-like"/>
    <property type="match status" value="1"/>
</dbReference>
<dbReference type="Proteomes" id="UP000015455">
    <property type="component" value="Unassembled WGS sequence"/>
</dbReference>
<dbReference type="PANTHER" id="PTHR46268">
    <property type="entry name" value="STRESS RESPONSE PROTEIN NHAX"/>
    <property type="match status" value="1"/>
</dbReference>
<keyword evidence="4" id="KW-1185">Reference proteome</keyword>
<sequence>MFRHVLAPTDGSVLSEQAVKQAILFAQETGAKITFLFAVDDPETSIYGEASLLRSQNPELLARRTDAVTKGGRDLLANTCAAAQAAGVSSEAKLAMANEPFEAIVSEAEAGGCDLIIMASHGYRGVKSLILGSQTQKVLTHSRIPVLVYRQGG</sequence>
<gene>
    <name evidence="3" type="ORF">M622_18780</name>
</gene>
<dbReference type="PRINTS" id="PR01438">
    <property type="entry name" value="UNVRSLSTRESS"/>
</dbReference>
<dbReference type="Gene3D" id="3.40.50.620">
    <property type="entry name" value="HUPs"/>
    <property type="match status" value="1"/>
</dbReference>
<evidence type="ECO:0000259" key="2">
    <source>
        <dbReference type="Pfam" id="PF00582"/>
    </source>
</evidence>
<name>T0AN92_9RHOO</name>
<reference evidence="3 4" key="1">
    <citation type="submission" date="2013-06" db="EMBL/GenBank/DDBJ databases">
        <title>Draft genome sequence of Thauera terpenica.</title>
        <authorList>
            <person name="Liu B."/>
            <person name="Frostegard A.H."/>
            <person name="Shapleigh J.P."/>
        </authorList>
    </citation>
    <scope>NUCLEOTIDE SEQUENCE [LARGE SCALE GENOMIC DNA]</scope>
    <source>
        <strain evidence="3 4">58Eu</strain>
    </source>
</reference>
<dbReference type="InterPro" id="IPR006016">
    <property type="entry name" value="UspA"/>
</dbReference>
<proteinExistence type="inferred from homology"/>
<evidence type="ECO:0000313" key="3">
    <source>
        <dbReference type="EMBL" id="EPZ14344.1"/>
    </source>
</evidence>
<dbReference type="RefSeq" id="WP_021250571.1">
    <property type="nucleotide sequence ID" value="NZ_ATJV01000086.1"/>
</dbReference>
<evidence type="ECO:0000256" key="1">
    <source>
        <dbReference type="ARBA" id="ARBA00008791"/>
    </source>
</evidence>
<feature type="domain" description="UspA" evidence="2">
    <location>
        <begin position="1"/>
        <end position="150"/>
    </location>
</feature>
<dbReference type="Pfam" id="PF00582">
    <property type="entry name" value="Usp"/>
    <property type="match status" value="1"/>
</dbReference>
<organism evidence="3 4">
    <name type="scientific">Thauera terpenica 58Eu</name>
    <dbReference type="NCBI Taxonomy" id="1348657"/>
    <lineage>
        <taxon>Bacteria</taxon>
        <taxon>Pseudomonadati</taxon>
        <taxon>Pseudomonadota</taxon>
        <taxon>Betaproteobacteria</taxon>
        <taxon>Rhodocyclales</taxon>
        <taxon>Zoogloeaceae</taxon>
        <taxon>Thauera</taxon>
    </lineage>
</organism>